<proteinExistence type="predicted"/>
<dbReference type="InterPro" id="IPR000182">
    <property type="entry name" value="GNAT_dom"/>
</dbReference>
<evidence type="ECO:0000313" key="2">
    <source>
        <dbReference type="EMBL" id="GFE07213.1"/>
    </source>
</evidence>
<dbReference type="Proteomes" id="UP000435837">
    <property type="component" value="Unassembled WGS sequence"/>
</dbReference>
<gene>
    <name evidence="2" type="ORF">Scani_34810</name>
</gene>
<dbReference type="InterPro" id="IPR051531">
    <property type="entry name" value="N-acetyltransferase"/>
</dbReference>
<name>A0A640S6V1_9ACTN</name>
<dbReference type="RefSeq" id="WP_159476401.1">
    <property type="nucleotide sequence ID" value="NZ_BAAATH010000025.1"/>
</dbReference>
<dbReference type="PANTHER" id="PTHR43792">
    <property type="entry name" value="GNAT FAMILY, PUTATIVE (AFU_ORTHOLOGUE AFUA_3G00765)-RELATED-RELATED"/>
    <property type="match status" value="1"/>
</dbReference>
<dbReference type="PROSITE" id="PS51186">
    <property type="entry name" value="GNAT"/>
    <property type="match status" value="1"/>
</dbReference>
<evidence type="ECO:0000259" key="1">
    <source>
        <dbReference type="PROSITE" id="PS51186"/>
    </source>
</evidence>
<dbReference type="Gene3D" id="3.40.630.30">
    <property type="match status" value="1"/>
</dbReference>
<feature type="domain" description="N-acetyltransferase" evidence="1">
    <location>
        <begin position="2"/>
        <end position="160"/>
    </location>
</feature>
<dbReference type="GO" id="GO:0016747">
    <property type="term" value="F:acyltransferase activity, transferring groups other than amino-acyl groups"/>
    <property type="evidence" value="ECO:0007669"/>
    <property type="project" value="InterPro"/>
</dbReference>
<protein>
    <recommendedName>
        <fullName evidence="1">N-acetyltransferase domain-containing protein</fullName>
    </recommendedName>
</protein>
<comment type="caution">
    <text evidence="2">The sequence shown here is derived from an EMBL/GenBank/DDBJ whole genome shotgun (WGS) entry which is preliminary data.</text>
</comment>
<dbReference type="Pfam" id="PF13302">
    <property type="entry name" value="Acetyltransf_3"/>
    <property type="match status" value="1"/>
</dbReference>
<reference evidence="2 3" key="1">
    <citation type="submission" date="2019-12" db="EMBL/GenBank/DDBJ databases">
        <title>Whole genome shotgun sequence of Streptomyces caniferus NBRC 15389.</title>
        <authorList>
            <person name="Ichikawa N."/>
            <person name="Kimura A."/>
            <person name="Kitahashi Y."/>
            <person name="Komaki H."/>
            <person name="Tamura T."/>
        </authorList>
    </citation>
    <scope>NUCLEOTIDE SEQUENCE [LARGE SCALE GENOMIC DNA]</scope>
    <source>
        <strain evidence="2 3">NBRC 15389</strain>
    </source>
</reference>
<dbReference type="PANTHER" id="PTHR43792:SF1">
    <property type="entry name" value="N-ACETYLTRANSFERASE DOMAIN-CONTAINING PROTEIN"/>
    <property type="match status" value="1"/>
</dbReference>
<dbReference type="SUPFAM" id="SSF55729">
    <property type="entry name" value="Acyl-CoA N-acyltransferases (Nat)"/>
    <property type="match status" value="1"/>
</dbReference>
<evidence type="ECO:0000313" key="3">
    <source>
        <dbReference type="Proteomes" id="UP000435837"/>
    </source>
</evidence>
<dbReference type="EMBL" id="BLIN01000004">
    <property type="protein sequence ID" value="GFE07213.1"/>
    <property type="molecule type" value="Genomic_DNA"/>
</dbReference>
<dbReference type="AlphaFoldDB" id="A0A640S6V1"/>
<organism evidence="2 3">
    <name type="scientific">Streptomyces caniferus</name>
    <dbReference type="NCBI Taxonomy" id="285557"/>
    <lineage>
        <taxon>Bacteria</taxon>
        <taxon>Bacillati</taxon>
        <taxon>Actinomycetota</taxon>
        <taxon>Actinomycetes</taxon>
        <taxon>Kitasatosporales</taxon>
        <taxon>Streptomycetaceae</taxon>
        <taxon>Streptomyces</taxon>
    </lineage>
</organism>
<dbReference type="OrthoDB" id="9132139at2"/>
<accession>A0A640S6V1</accession>
<sequence length="168" mass="18348">MVTLCALTPDDAPALARIYSGASIRHTTGKPLTLDQAHEKIRTALARAVENPRAQWSWGIIATDEMIGLIALRRRSPTMGTLSYILREDTWGNGYATEAAQHVVAFASTTGGLERLEAMHHPDNPASGRVLIKTGFTRTGTCDRCTDDGTTAAYQVYTLPLPWAPLRR</sequence>
<dbReference type="InterPro" id="IPR016181">
    <property type="entry name" value="Acyl_CoA_acyltransferase"/>
</dbReference>